<reference evidence="3" key="2">
    <citation type="submission" date="2020-11" db="EMBL/GenBank/DDBJ databases">
        <authorList>
            <person name="McCartney M.A."/>
            <person name="Auch B."/>
            <person name="Kono T."/>
            <person name="Mallez S."/>
            <person name="Becker A."/>
            <person name="Gohl D.M."/>
            <person name="Silverstein K.A.T."/>
            <person name="Koren S."/>
            <person name="Bechman K.B."/>
            <person name="Herman A."/>
            <person name="Abrahante J.E."/>
            <person name="Garbe J."/>
        </authorList>
    </citation>
    <scope>NUCLEOTIDE SEQUENCE</scope>
    <source>
        <strain evidence="3">Duluth1</strain>
        <tissue evidence="3">Whole animal</tissue>
    </source>
</reference>
<keyword evidence="1" id="KW-0472">Membrane</keyword>
<dbReference type="Gene3D" id="1.20.140.150">
    <property type="match status" value="1"/>
</dbReference>
<keyword evidence="1" id="KW-1133">Transmembrane helix</keyword>
<feature type="transmembrane region" description="Helical" evidence="1">
    <location>
        <begin position="74"/>
        <end position="103"/>
    </location>
</feature>
<dbReference type="EMBL" id="JAIWYP010000012">
    <property type="protein sequence ID" value="KAH3727386.1"/>
    <property type="molecule type" value="Genomic_DNA"/>
</dbReference>
<keyword evidence="2" id="KW-0732">Signal</keyword>
<feature type="signal peptide" evidence="2">
    <location>
        <begin position="1"/>
        <end position="22"/>
    </location>
</feature>
<name>A0A9D4CNI9_DREPO</name>
<proteinExistence type="predicted"/>
<keyword evidence="4" id="KW-1185">Reference proteome</keyword>
<evidence type="ECO:0000256" key="2">
    <source>
        <dbReference type="SAM" id="SignalP"/>
    </source>
</evidence>
<comment type="caution">
    <text evidence="3">The sequence shown here is derived from an EMBL/GenBank/DDBJ whole genome shotgun (WGS) entry which is preliminary data.</text>
</comment>
<feature type="chain" id="PRO_5038658603" description="Claudin" evidence="2">
    <location>
        <begin position="23"/>
        <end position="183"/>
    </location>
</feature>
<sequence length="183" mass="19672">MDAKLAILLSLFACVLNSIGQAIPYWLVASISEAGLSASVNMGLWSVCVHSDIPGANIDKCLAQWDNRDHSVPIYIIEAGCIEIGASILMFSSTIYGVVRTVIHTPTVVYTTRESGVICILAGIMALAGCIVFASETIAGYYYHVGFALCIVAGLISIISGILYLLARKDTQDMQDIQFTRFA</sequence>
<evidence type="ECO:0000256" key="1">
    <source>
        <dbReference type="SAM" id="Phobius"/>
    </source>
</evidence>
<feature type="transmembrane region" description="Helical" evidence="1">
    <location>
        <begin position="141"/>
        <end position="166"/>
    </location>
</feature>
<accession>A0A9D4CNI9</accession>
<keyword evidence="1" id="KW-0812">Transmembrane</keyword>
<evidence type="ECO:0000313" key="4">
    <source>
        <dbReference type="Proteomes" id="UP000828390"/>
    </source>
</evidence>
<evidence type="ECO:0008006" key="5">
    <source>
        <dbReference type="Google" id="ProtNLM"/>
    </source>
</evidence>
<dbReference type="AlphaFoldDB" id="A0A9D4CNI9"/>
<organism evidence="3 4">
    <name type="scientific">Dreissena polymorpha</name>
    <name type="common">Zebra mussel</name>
    <name type="synonym">Mytilus polymorpha</name>
    <dbReference type="NCBI Taxonomy" id="45954"/>
    <lineage>
        <taxon>Eukaryota</taxon>
        <taxon>Metazoa</taxon>
        <taxon>Spiralia</taxon>
        <taxon>Lophotrochozoa</taxon>
        <taxon>Mollusca</taxon>
        <taxon>Bivalvia</taxon>
        <taxon>Autobranchia</taxon>
        <taxon>Heteroconchia</taxon>
        <taxon>Euheterodonta</taxon>
        <taxon>Imparidentia</taxon>
        <taxon>Neoheterodontei</taxon>
        <taxon>Myida</taxon>
        <taxon>Dreissenoidea</taxon>
        <taxon>Dreissenidae</taxon>
        <taxon>Dreissena</taxon>
    </lineage>
</organism>
<evidence type="ECO:0000313" key="3">
    <source>
        <dbReference type="EMBL" id="KAH3727386.1"/>
    </source>
</evidence>
<gene>
    <name evidence="3" type="ORF">DPMN_053320</name>
</gene>
<protein>
    <recommendedName>
        <fullName evidence="5">Claudin</fullName>
    </recommendedName>
</protein>
<dbReference type="Proteomes" id="UP000828390">
    <property type="component" value="Unassembled WGS sequence"/>
</dbReference>
<reference evidence="3" key="1">
    <citation type="journal article" date="2019" name="bioRxiv">
        <title>The Genome of the Zebra Mussel, Dreissena polymorpha: A Resource for Invasive Species Research.</title>
        <authorList>
            <person name="McCartney M.A."/>
            <person name="Auch B."/>
            <person name="Kono T."/>
            <person name="Mallez S."/>
            <person name="Zhang Y."/>
            <person name="Obille A."/>
            <person name="Becker A."/>
            <person name="Abrahante J.E."/>
            <person name="Garbe J."/>
            <person name="Badalamenti J.P."/>
            <person name="Herman A."/>
            <person name="Mangelson H."/>
            <person name="Liachko I."/>
            <person name="Sullivan S."/>
            <person name="Sone E.D."/>
            <person name="Koren S."/>
            <person name="Silverstein K.A.T."/>
            <person name="Beckman K.B."/>
            <person name="Gohl D.M."/>
        </authorList>
    </citation>
    <scope>NUCLEOTIDE SEQUENCE</scope>
    <source>
        <strain evidence="3">Duluth1</strain>
        <tissue evidence="3">Whole animal</tissue>
    </source>
</reference>
<feature type="transmembrane region" description="Helical" evidence="1">
    <location>
        <begin position="115"/>
        <end position="135"/>
    </location>
</feature>